<dbReference type="AlphaFoldDB" id="A0A371JCE5"/>
<sequence length="38" mass="4250">MGSMIIAAIEYLSYFESPDKILAYAGLSPFTYQLKFGI</sequence>
<feature type="domain" description="Transposase IS116/IS110/IS902 C-terminal" evidence="1">
    <location>
        <begin position="2"/>
        <end position="33"/>
    </location>
</feature>
<dbReference type="EMBL" id="NOKA02000039">
    <property type="protein sequence ID" value="RDY30358.1"/>
    <property type="molecule type" value="Genomic_DNA"/>
</dbReference>
<dbReference type="GO" id="GO:0004803">
    <property type="term" value="F:transposase activity"/>
    <property type="evidence" value="ECO:0007669"/>
    <property type="project" value="InterPro"/>
</dbReference>
<dbReference type="Pfam" id="PF02371">
    <property type="entry name" value="Transposase_20"/>
    <property type="match status" value="1"/>
</dbReference>
<evidence type="ECO:0000313" key="2">
    <source>
        <dbReference type="EMBL" id="RDY30358.1"/>
    </source>
</evidence>
<dbReference type="GO" id="GO:0006313">
    <property type="term" value="P:DNA transposition"/>
    <property type="evidence" value="ECO:0007669"/>
    <property type="project" value="InterPro"/>
</dbReference>
<name>A0A371JCE5_9FIRM</name>
<proteinExistence type="predicted"/>
<dbReference type="OrthoDB" id="9811278at2"/>
<protein>
    <recommendedName>
        <fullName evidence="1">Transposase IS116/IS110/IS902 C-terminal domain-containing protein</fullName>
    </recommendedName>
</protein>
<evidence type="ECO:0000259" key="1">
    <source>
        <dbReference type="Pfam" id="PF02371"/>
    </source>
</evidence>
<keyword evidence="3" id="KW-1185">Reference proteome</keyword>
<comment type="caution">
    <text evidence="2">The sequence shown here is derived from an EMBL/GenBank/DDBJ whole genome shotgun (WGS) entry which is preliminary data.</text>
</comment>
<gene>
    <name evidence="2" type="ORF">CG710_014960</name>
</gene>
<dbReference type="GO" id="GO:0003677">
    <property type="term" value="F:DNA binding"/>
    <property type="evidence" value="ECO:0007669"/>
    <property type="project" value="InterPro"/>
</dbReference>
<organism evidence="2 3">
    <name type="scientific">Lachnotalea glycerini</name>
    <dbReference type="NCBI Taxonomy" id="1763509"/>
    <lineage>
        <taxon>Bacteria</taxon>
        <taxon>Bacillati</taxon>
        <taxon>Bacillota</taxon>
        <taxon>Clostridia</taxon>
        <taxon>Lachnospirales</taxon>
        <taxon>Lachnospiraceae</taxon>
        <taxon>Lachnotalea</taxon>
    </lineage>
</organism>
<dbReference type="InterPro" id="IPR003346">
    <property type="entry name" value="Transposase_20"/>
</dbReference>
<accession>A0A371JCE5</accession>
<evidence type="ECO:0000313" key="3">
    <source>
        <dbReference type="Proteomes" id="UP000216411"/>
    </source>
</evidence>
<dbReference type="Proteomes" id="UP000216411">
    <property type="component" value="Unassembled WGS sequence"/>
</dbReference>
<reference evidence="2 3" key="1">
    <citation type="journal article" date="2017" name="Genome Announc.">
        <title>Draft Genome Sequence of a Sporulating and Motile Strain of Lachnotalea glycerini Isolated from Water in Quebec City, Canada.</title>
        <authorList>
            <person name="Maheux A.F."/>
            <person name="Boudreau D.K."/>
            <person name="Berube E."/>
            <person name="Boissinot M."/>
            <person name="Raymond F."/>
            <person name="Brodeur S."/>
            <person name="Corbeil J."/>
            <person name="Isabel S."/>
            <person name="Omar R.F."/>
            <person name="Bergeron M.G."/>
        </authorList>
    </citation>
    <scope>NUCLEOTIDE SEQUENCE [LARGE SCALE GENOMIC DNA]</scope>
    <source>
        <strain evidence="2 3">CCRI-19302</strain>
    </source>
</reference>